<feature type="transmembrane region" description="Helical" evidence="8">
    <location>
        <begin position="427"/>
        <end position="449"/>
    </location>
</feature>
<evidence type="ECO:0000256" key="2">
    <source>
        <dbReference type="ARBA" id="ARBA00022553"/>
    </source>
</evidence>
<dbReference type="AlphaFoldDB" id="A0A6H5FZU3"/>
<keyword evidence="5 8" id="KW-1133">Transmembrane helix</keyword>
<protein>
    <recommendedName>
        <fullName evidence="10">Proline-rich transmembrane protein 3/4 domain-containing protein</fullName>
    </recommendedName>
</protein>
<evidence type="ECO:0000256" key="1">
    <source>
        <dbReference type="ARBA" id="ARBA00004141"/>
    </source>
</evidence>
<evidence type="ECO:0000256" key="7">
    <source>
        <dbReference type="SAM" id="MobiDB-lite"/>
    </source>
</evidence>
<feature type="transmembrane region" description="Helical" evidence="8">
    <location>
        <begin position="353"/>
        <end position="375"/>
    </location>
</feature>
<dbReference type="PANTHER" id="PTHR35578:SF6">
    <property type="entry name" value="PROLINE-RICH TRANSMEMBRANE PROTEIN 4"/>
    <property type="match status" value="1"/>
</dbReference>
<evidence type="ECO:0000256" key="8">
    <source>
        <dbReference type="SAM" id="Phobius"/>
    </source>
</evidence>
<keyword evidence="3 8" id="KW-0812">Transmembrane</keyword>
<feature type="transmembrane region" description="Helical" evidence="8">
    <location>
        <begin position="395"/>
        <end position="415"/>
    </location>
</feature>
<evidence type="ECO:0000256" key="4">
    <source>
        <dbReference type="ARBA" id="ARBA00022729"/>
    </source>
</evidence>
<feature type="transmembrane region" description="Helical" evidence="8">
    <location>
        <begin position="455"/>
        <end position="480"/>
    </location>
</feature>
<evidence type="ECO:0000256" key="9">
    <source>
        <dbReference type="SAM" id="SignalP"/>
    </source>
</evidence>
<gene>
    <name evidence="11" type="ORF">NTEN_LOCUS2193</name>
</gene>
<keyword evidence="4 9" id="KW-0732">Signal</keyword>
<evidence type="ECO:0000256" key="6">
    <source>
        <dbReference type="ARBA" id="ARBA00023136"/>
    </source>
</evidence>
<dbReference type="InterPro" id="IPR052836">
    <property type="entry name" value="PRRT_domain-containing"/>
</dbReference>
<feature type="transmembrane region" description="Helical" evidence="8">
    <location>
        <begin position="510"/>
        <end position="530"/>
    </location>
</feature>
<proteinExistence type="predicted"/>
<feature type="compositionally biased region" description="Low complexity" evidence="7">
    <location>
        <begin position="154"/>
        <end position="169"/>
    </location>
</feature>
<feature type="signal peptide" evidence="9">
    <location>
        <begin position="1"/>
        <end position="22"/>
    </location>
</feature>
<keyword evidence="2" id="KW-0597">Phosphoprotein</keyword>
<feature type="chain" id="PRO_5026115409" description="Proline-rich transmembrane protein 3/4 domain-containing protein" evidence="9">
    <location>
        <begin position="23"/>
        <end position="860"/>
    </location>
</feature>
<accession>A0A6H5FZU3</accession>
<keyword evidence="12" id="KW-1185">Reference proteome</keyword>
<evidence type="ECO:0000256" key="5">
    <source>
        <dbReference type="ARBA" id="ARBA00022989"/>
    </source>
</evidence>
<evidence type="ECO:0000313" key="11">
    <source>
        <dbReference type="EMBL" id="CAA9995402.1"/>
    </source>
</evidence>
<dbReference type="PANTHER" id="PTHR35578">
    <property type="entry name" value="PROLINE-RICH TRANSMEMBRANE PROTEIN 4-RELATED"/>
    <property type="match status" value="1"/>
</dbReference>
<feature type="region of interest" description="Disordered" evidence="7">
    <location>
        <begin position="207"/>
        <end position="307"/>
    </location>
</feature>
<feature type="region of interest" description="Disordered" evidence="7">
    <location>
        <begin position="47"/>
        <end position="176"/>
    </location>
</feature>
<feature type="compositionally biased region" description="Basic and acidic residues" evidence="7">
    <location>
        <begin position="207"/>
        <end position="224"/>
    </location>
</feature>
<feature type="transmembrane region" description="Helical" evidence="8">
    <location>
        <begin position="320"/>
        <end position="341"/>
    </location>
</feature>
<name>A0A6H5FZU3_9HEMI</name>
<dbReference type="InterPro" id="IPR059081">
    <property type="entry name" value="PRRT3-4"/>
</dbReference>
<dbReference type="EMBL" id="CADCXU010003296">
    <property type="protein sequence ID" value="CAA9995402.1"/>
    <property type="molecule type" value="Genomic_DNA"/>
</dbReference>
<organism evidence="11 12">
    <name type="scientific">Nesidiocoris tenuis</name>
    <dbReference type="NCBI Taxonomy" id="355587"/>
    <lineage>
        <taxon>Eukaryota</taxon>
        <taxon>Metazoa</taxon>
        <taxon>Ecdysozoa</taxon>
        <taxon>Arthropoda</taxon>
        <taxon>Hexapoda</taxon>
        <taxon>Insecta</taxon>
        <taxon>Pterygota</taxon>
        <taxon>Neoptera</taxon>
        <taxon>Paraneoptera</taxon>
        <taxon>Hemiptera</taxon>
        <taxon>Heteroptera</taxon>
        <taxon>Panheteroptera</taxon>
        <taxon>Cimicomorpha</taxon>
        <taxon>Miridae</taxon>
        <taxon>Dicyphina</taxon>
        <taxon>Nesidiocoris</taxon>
    </lineage>
</organism>
<dbReference type="OrthoDB" id="10066605at2759"/>
<feature type="compositionally biased region" description="Basic and acidic residues" evidence="7">
    <location>
        <begin position="241"/>
        <end position="267"/>
    </location>
</feature>
<keyword evidence="6 8" id="KW-0472">Membrane</keyword>
<evidence type="ECO:0000256" key="3">
    <source>
        <dbReference type="ARBA" id="ARBA00022692"/>
    </source>
</evidence>
<reference evidence="11 12" key="1">
    <citation type="submission" date="2020-02" db="EMBL/GenBank/DDBJ databases">
        <authorList>
            <person name="Ferguson B K."/>
        </authorList>
    </citation>
    <scope>NUCLEOTIDE SEQUENCE [LARGE SCALE GENOMIC DNA]</scope>
</reference>
<sequence>MRRAENPLMIAAALFAAAVVSAVDVSSVVSADRRLLDGDEVFNKTLASKDKFPRGARTPPTPPTRVMPSYSPPNRMSFTPPLPPQFAHPFENKPILRGSNSDSAGAPNRRPIPPPPFRMSPDELIPIRPPDLAPHDSKKKTLNTPSFKKLPGDSTYSETSSTTTSNSRNETFDFMPVSPQLYPSISRILSGGNGRKPDSLQDIIERTRLEHDKEPRTIKQDKVKSLIPPATINVDNAPPEKPPKSVEEKETRPEATNKAEKPDVDDGGREEEESESATSQPKWNDDGRPSAEDDVEAEAAPQPERPEPRTRHVLGIAWDIHVYLVAVLFALLALCSLINIIRLMYYKHLLSQGYFLSVHGILLIIGCMRSFYLFYDAYNVHEILPLPVSNLLLNMIFPLLTSAFAILFLFLMTATEVKAMNNRVQRVSILTIFIVLHLAASFAIHFYANDTPYEVLLPLICHCVFIVLCVGLGLAYLYLYKGLSQSCVQKASHMYCTEGERWSLAHAVRVTLATAMLSLLMAAVQLYGILGDYEVSFRLTMRSGNAGVFVTHGASAFWYIISRNDVLNKDRQQPWLWWGFQLSVRVIEISMCALLAWAGMQRDSTAMPEQPASVEDIYPTICTANTAYTMRSAKHYDDTFPLNSLHAHPHHTHAHTLGSERRSIKKHPSLERRLQPSPSMLVAENGFVRFRTIADSELPDDTYNAAHKRMHGKSYSRHNRYSAVTLTQLSQSIVIPIGQQLLTRNAAPSRGTEPRRVLGRAAHSRLGGSCGTQLIRDAIGTARPRRLKPPRRFDHRIFQTAMTAGDFVITRIIVKISAASVFSKIGFLIVPDLERIRNSDSAALYQKLSFARQDIICPPI</sequence>
<feature type="transmembrane region" description="Helical" evidence="8">
    <location>
        <begin position="542"/>
        <end position="561"/>
    </location>
</feature>
<feature type="domain" description="Proline-rich transmembrane protein 3/4" evidence="10">
    <location>
        <begin position="309"/>
        <end position="605"/>
    </location>
</feature>
<feature type="transmembrane region" description="Helical" evidence="8">
    <location>
        <begin position="582"/>
        <end position="600"/>
    </location>
</feature>
<comment type="subcellular location">
    <subcellularLocation>
        <location evidence="1">Membrane</location>
        <topology evidence="1">Multi-pass membrane protein</topology>
    </subcellularLocation>
</comment>
<evidence type="ECO:0000259" key="10">
    <source>
        <dbReference type="Pfam" id="PF25987"/>
    </source>
</evidence>
<dbReference type="Pfam" id="PF25987">
    <property type="entry name" value="PRRT3"/>
    <property type="match status" value="1"/>
</dbReference>
<dbReference type="Proteomes" id="UP000479000">
    <property type="component" value="Unassembled WGS sequence"/>
</dbReference>
<evidence type="ECO:0000313" key="12">
    <source>
        <dbReference type="Proteomes" id="UP000479000"/>
    </source>
</evidence>